<accession>A0AAV7UVP7</accession>
<feature type="compositionally biased region" description="Low complexity" evidence="1">
    <location>
        <begin position="36"/>
        <end position="49"/>
    </location>
</feature>
<evidence type="ECO:0000256" key="1">
    <source>
        <dbReference type="SAM" id="MobiDB-lite"/>
    </source>
</evidence>
<dbReference type="AlphaFoldDB" id="A0AAV7UVP7"/>
<proteinExistence type="predicted"/>
<name>A0AAV7UVP7_PLEWA</name>
<reference evidence="2" key="1">
    <citation type="journal article" date="2022" name="bioRxiv">
        <title>Sequencing and chromosome-scale assembly of the giantPleurodeles waltlgenome.</title>
        <authorList>
            <person name="Brown T."/>
            <person name="Elewa A."/>
            <person name="Iarovenko S."/>
            <person name="Subramanian E."/>
            <person name="Araus A.J."/>
            <person name="Petzold A."/>
            <person name="Susuki M."/>
            <person name="Suzuki K.-i.T."/>
            <person name="Hayashi T."/>
            <person name="Toyoda A."/>
            <person name="Oliveira C."/>
            <person name="Osipova E."/>
            <person name="Leigh N.D."/>
            <person name="Simon A."/>
            <person name="Yun M.H."/>
        </authorList>
    </citation>
    <scope>NUCLEOTIDE SEQUENCE</scope>
    <source>
        <strain evidence="2">20211129_DDA</strain>
        <tissue evidence="2">Liver</tissue>
    </source>
</reference>
<dbReference type="EMBL" id="JANPWB010000004">
    <property type="protein sequence ID" value="KAJ1192479.1"/>
    <property type="molecule type" value="Genomic_DNA"/>
</dbReference>
<organism evidence="2 3">
    <name type="scientific">Pleurodeles waltl</name>
    <name type="common">Iberian ribbed newt</name>
    <dbReference type="NCBI Taxonomy" id="8319"/>
    <lineage>
        <taxon>Eukaryota</taxon>
        <taxon>Metazoa</taxon>
        <taxon>Chordata</taxon>
        <taxon>Craniata</taxon>
        <taxon>Vertebrata</taxon>
        <taxon>Euteleostomi</taxon>
        <taxon>Amphibia</taxon>
        <taxon>Batrachia</taxon>
        <taxon>Caudata</taxon>
        <taxon>Salamandroidea</taxon>
        <taxon>Salamandridae</taxon>
        <taxon>Pleurodelinae</taxon>
        <taxon>Pleurodeles</taxon>
    </lineage>
</organism>
<keyword evidence="3" id="KW-1185">Reference proteome</keyword>
<evidence type="ECO:0000313" key="3">
    <source>
        <dbReference type="Proteomes" id="UP001066276"/>
    </source>
</evidence>
<feature type="region of interest" description="Disordered" evidence="1">
    <location>
        <begin position="1"/>
        <end position="151"/>
    </location>
</feature>
<comment type="caution">
    <text evidence="2">The sequence shown here is derived from an EMBL/GenBank/DDBJ whole genome shotgun (WGS) entry which is preliminary data.</text>
</comment>
<feature type="compositionally biased region" description="Basic residues" evidence="1">
    <location>
        <begin position="72"/>
        <end position="86"/>
    </location>
</feature>
<feature type="compositionally biased region" description="Low complexity" evidence="1">
    <location>
        <begin position="129"/>
        <end position="139"/>
    </location>
</feature>
<dbReference type="Proteomes" id="UP001066276">
    <property type="component" value="Chromosome 2_2"/>
</dbReference>
<gene>
    <name evidence="2" type="ORF">NDU88_001786</name>
</gene>
<evidence type="ECO:0000313" key="2">
    <source>
        <dbReference type="EMBL" id="KAJ1192479.1"/>
    </source>
</evidence>
<sequence length="151" mass="15579">MLGGRGRQAPAKNRGLSSGRPIFGPNRPRGGAPLIRAAPTAPATAGGTPPRRPHAAHRAQSNQPGPTSPRPSGRRRGRSSVRRPRTGARGATGPPPTHGVKDAPATLGRVVRDPAVSRRVSGPRGKPVQAAGRLAAQQGRGRRHTPFSVPG</sequence>
<protein>
    <submittedName>
        <fullName evidence="2">Uncharacterized protein</fullName>
    </submittedName>
</protein>